<organism evidence="1 2">
    <name type="scientific">Entomophthora muscae</name>
    <dbReference type="NCBI Taxonomy" id="34485"/>
    <lineage>
        <taxon>Eukaryota</taxon>
        <taxon>Fungi</taxon>
        <taxon>Fungi incertae sedis</taxon>
        <taxon>Zoopagomycota</taxon>
        <taxon>Entomophthoromycotina</taxon>
        <taxon>Entomophthoromycetes</taxon>
        <taxon>Entomophthorales</taxon>
        <taxon>Entomophthoraceae</taxon>
        <taxon>Entomophthora</taxon>
    </lineage>
</organism>
<evidence type="ECO:0000313" key="1">
    <source>
        <dbReference type="EMBL" id="KAJ9088442.1"/>
    </source>
</evidence>
<dbReference type="EMBL" id="QTSX02000119">
    <property type="protein sequence ID" value="KAJ9088442.1"/>
    <property type="molecule type" value="Genomic_DNA"/>
</dbReference>
<proteinExistence type="predicted"/>
<gene>
    <name evidence="1" type="ORF">DSO57_1023135</name>
</gene>
<accession>A0ACC2UQ06</accession>
<reference evidence="1" key="1">
    <citation type="submission" date="2022-04" db="EMBL/GenBank/DDBJ databases">
        <title>Genome of the entomopathogenic fungus Entomophthora muscae.</title>
        <authorList>
            <person name="Elya C."/>
            <person name="Lovett B.R."/>
            <person name="Lee E."/>
            <person name="Macias A.M."/>
            <person name="Hajek A.E."/>
            <person name="De Bivort B.L."/>
            <person name="Kasson M.T."/>
            <person name="De Fine Licht H.H."/>
            <person name="Stajich J.E."/>
        </authorList>
    </citation>
    <scope>NUCLEOTIDE SEQUENCE</scope>
    <source>
        <strain evidence="1">Berkeley</strain>
    </source>
</reference>
<protein>
    <submittedName>
        <fullName evidence="1">Uncharacterized protein</fullName>
    </submittedName>
</protein>
<evidence type="ECO:0000313" key="2">
    <source>
        <dbReference type="Proteomes" id="UP001165960"/>
    </source>
</evidence>
<keyword evidence="2" id="KW-1185">Reference proteome</keyword>
<comment type="caution">
    <text evidence="1">The sequence shown here is derived from an EMBL/GenBank/DDBJ whole genome shotgun (WGS) entry which is preliminary data.</text>
</comment>
<sequence length="324" mass="37192">MLYLTKELASFTSRCIRLSLLNKRNSCLRYSTSPQSSNSVLKSYEDLVRKKDYEHYLASMFMPPSLRKGYIGLRAFNIEVASIQDSVSNKEIGKIRFAHWRDSLDKAFQKKICQQPALNFISHVTDISSLSMGFFKKVISERETNLNNSSFHTIEDLDRYCENTASSLLYLQLELLGIREVSLDHIASHIGKAIGIATLIRSLPYHLSHRTSIIPIEIMTKHKLVEEEIYRYAGSQGTIDARLLDAIFEVATHAHDHILTAKSMLSKLDRADVARAFPAFLTLVPTISYLKRLESTQFDPISTKRDWKLPFILWNQNRKLSIEF</sequence>
<name>A0ACC2UQ06_9FUNG</name>
<dbReference type="Proteomes" id="UP001165960">
    <property type="component" value="Unassembled WGS sequence"/>
</dbReference>